<dbReference type="PANTHER" id="PTHR10622:SF10">
    <property type="entry name" value="HET DOMAIN-CONTAINING PROTEIN"/>
    <property type="match status" value="1"/>
</dbReference>
<dbReference type="Pfam" id="PF06985">
    <property type="entry name" value="HET"/>
    <property type="match status" value="1"/>
</dbReference>
<comment type="caution">
    <text evidence="2">The sequence shown here is derived from an EMBL/GenBank/DDBJ whole genome shotgun (WGS) entry which is preliminary data.</text>
</comment>
<name>A0ABR1IXF1_9AGAR</name>
<evidence type="ECO:0000313" key="3">
    <source>
        <dbReference type="Proteomes" id="UP001498398"/>
    </source>
</evidence>
<dbReference type="PANTHER" id="PTHR10622">
    <property type="entry name" value="HET DOMAIN-CONTAINING PROTEIN"/>
    <property type="match status" value="1"/>
</dbReference>
<feature type="domain" description="Heterokaryon incompatibility" evidence="1">
    <location>
        <begin position="114"/>
        <end position="206"/>
    </location>
</feature>
<dbReference type="EMBL" id="JBANRG010000054">
    <property type="protein sequence ID" value="KAK7443577.1"/>
    <property type="molecule type" value="Genomic_DNA"/>
</dbReference>
<gene>
    <name evidence="2" type="ORF">VKT23_015749</name>
</gene>
<accession>A0ABR1IXF1</accession>
<dbReference type="Proteomes" id="UP001498398">
    <property type="component" value="Unassembled WGS sequence"/>
</dbReference>
<reference evidence="2 3" key="1">
    <citation type="submission" date="2024-01" db="EMBL/GenBank/DDBJ databases">
        <title>A draft genome for the cacao thread blight pathogen Marasmiellus scandens.</title>
        <authorList>
            <person name="Baruah I.K."/>
            <person name="Leung J."/>
            <person name="Bukari Y."/>
            <person name="Amoako-Attah I."/>
            <person name="Meinhardt L.W."/>
            <person name="Bailey B.A."/>
            <person name="Cohen S.P."/>
        </authorList>
    </citation>
    <scope>NUCLEOTIDE SEQUENCE [LARGE SCALE GENOMIC DNA]</scope>
    <source>
        <strain evidence="2 3">GH-19</strain>
    </source>
</reference>
<dbReference type="InterPro" id="IPR010730">
    <property type="entry name" value="HET"/>
</dbReference>
<sequence length="449" mass="51643">MPMGSEPNTSGRLPSELSSLSLSTSHNLSLRFLSLLWSWSPYSPTPVHSETFCSVYRTHRTHRIVHMRRDEMTITKNRSSPSLMVPIDICPRRLIDTETLQLVNFSNSPVIPPYAILSHRWILGEEVVHDEFTQPRKETFSKSGYRKIQAACQQARQDGIRYIWVDTCCIKQGNHDDVTANIISMYAFYQNAEVCYAYLGDVLEKEDMFGKTVQRRLKGGSEWFKRGWTLQELLAPRTVVFFNRDWQCIGDKHKLRDLIHTKTTIPPDVLSGRRSLQDIDVLTRMSWASRRETTKSQDAAYCLQGLLGVTVQPDYNELWFTSFNRLGKALFDARPELRAELGIQDHFFCNPYSSNLWYLLSGRFSDAQDMILDAHRERILAGHREVIKVRMRCAFLLISGLSLLLIVLKVWMPVQATQLLQEYISLFIRCILESYNAVVCGQSCAKDGG</sequence>
<evidence type="ECO:0000313" key="2">
    <source>
        <dbReference type="EMBL" id="KAK7443577.1"/>
    </source>
</evidence>
<keyword evidence="3" id="KW-1185">Reference proteome</keyword>
<protein>
    <recommendedName>
        <fullName evidence="1">Heterokaryon incompatibility domain-containing protein</fullName>
    </recommendedName>
</protein>
<proteinExistence type="predicted"/>
<organism evidence="2 3">
    <name type="scientific">Marasmiellus scandens</name>
    <dbReference type="NCBI Taxonomy" id="2682957"/>
    <lineage>
        <taxon>Eukaryota</taxon>
        <taxon>Fungi</taxon>
        <taxon>Dikarya</taxon>
        <taxon>Basidiomycota</taxon>
        <taxon>Agaricomycotina</taxon>
        <taxon>Agaricomycetes</taxon>
        <taxon>Agaricomycetidae</taxon>
        <taxon>Agaricales</taxon>
        <taxon>Marasmiineae</taxon>
        <taxon>Omphalotaceae</taxon>
        <taxon>Marasmiellus</taxon>
    </lineage>
</organism>
<evidence type="ECO:0000259" key="1">
    <source>
        <dbReference type="Pfam" id="PF06985"/>
    </source>
</evidence>